<dbReference type="InterPro" id="IPR036291">
    <property type="entry name" value="NAD(P)-bd_dom_sf"/>
</dbReference>
<evidence type="ECO:0000256" key="12">
    <source>
        <dbReference type="ARBA" id="ARBA00023167"/>
    </source>
</evidence>
<keyword evidence="9 17" id="KW-0521">NADP</keyword>
<evidence type="ECO:0000256" key="13">
    <source>
        <dbReference type="ARBA" id="ARBA00044930"/>
    </source>
</evidence>
<dbReference type="RefSeq" id="WP_093379072.1">
    <property type="nucleotide sequence ID" value="NZ_BNAN01000004.1"/>
</dbReference>
<evidence type="ECO:0000256" key="19">
    <source>
        <dbReference type="RuleBase" id="RU004171"/>
    </source>
</evidence>
<keyword evidence="8 18" id="KW-0791">Threonine biosynthesis</keyword>
<name>A0A1I2HKK7_9MICO</name>
<evidence type="ECO:0000256" key="10">
    <source>
        <dbReference type="ARBA" id="ARBA00023002"/>
    </source>
</evidence>
<dbReference type="InterPro" id="IPR019811">
    <property type="entry name" value="HDH_CS"/>
</dbReference>
<protein>
    <recommendedName>
        <fullName evidence="6 18">Homoserine dehydrogenase</fullName>
        <ecNumber evidence="5 18">1.1.1.3</ecNumber>
    </recommendedName>
</protein>
<keyword evidence="22" id="KW-1185">Reference proteome</keyword>
<dbReference type="SUPFAM" id="SSF55021">
    <property type="entry name" value="ACT-like"/>
    <property type="match status" value="1"/>
</dbReference>
<dbReference type="PANTHER" id="PTHR43331:SF1">
    <property type="entry name" value="HOMOSERINE DEHYDROGENASE"/>
    <property type="match status" value="1"/>
</dbReference>
<evidence type="ECO:0000256" key="11">
    <source>
        <dbReference type="ARBA" id="ARBA00023053"/>
    </source>
</evidence>
<dbReference type="GO" id="GO:0004412">
    <property type="term" value="F:homoserine dehydrogenase activity"/>
    <property type="evidence" value="ECO:0007669"/>
    <property type="project" value="UniProtKB-EC"/>
</dbReference>
<gene>
    <name evidence="21" type="ORF">SAMN04488035_2397</name>
</gene>
<dbReference type="AlphaFoldDB" id="A0A1I2HKK7"/>
<dbReference type="SUPFAM" id="SSF55347">
    <property type="entry name" value="Glyceraldehyde-3-phosphate dehydrogenase-like, C-terminal domain"/>
    <property type="match status" value="1"/>
</dbReference>
<dbReference type="PROSITE" id="PS01042">
    <property type="entry name" value="HOMOSER_DHGENASE"/>
    <property type="match status" value="1"/>
</dbReference>
<evidence type="ECO:0000256" key="7">
    <source>
        <dbReference type="ARBA" id="ARBA00022605"/>
    </source>
</evidence>
<dbReference type="OrthoDB" id="9808167at2"/>
<evidence type="ECO:0000256" key="18">
    <source>
        <dbReference type="RuleBase" id="RU000579"/>
    </source>
</evidence>
<dbReference type="Gene3D" id="3.40.50.720">
    <property type="entry name" value="NAD(P)-binding Rossmann-like Domain"/>
    <property type="match status" value="1"/>
</dbReference>
<comment type="pathway">
    <text evidence="3 18">Amino-acid biosynthesis; L-methionine biosynthesis via de novo pathway; L-homoserine from L-aspartate: step 3/3.</text>
</comment>
<comment type="pathway">
    <text evidence="2 18">Amino-acid biosynthesis; L-threonine biosynthesis; L-threonine from L-aspartate: step 3/5.</text>
</comment>
<evidence type="ECO:0000256" key="1">
    <source>
        <dbReference type="ARBA" id="ARBA00001920"/>
    </source>
</evidence>
<feature type="binding site" evidence="17">
    <location>
        <position position="104"/>
    </location>
    <ligand>
        <name>NADPH</name>
        <dbReference type="ChEBI" id="CHEBI:57783"/>
    </ligand>
</feature>
<comment type="catalytic activity">
    <reaction evidence="14">
        <text>L-homoserine + NADP(+) = L-aspartate 4-semialdehyde + NADPH + H(+)</text>
        <dbReference type="Rhea" id="RHEA:15761"/>
        <dbReference type="ChEBI" id="CHEBI:15378"/>
        <dbReference type="ChEBI" id="CHEBI:57476"/>
        <dbReference type="ChEBI" id="CHEBI:57783"/>
        <dbReference type="ChEBI" id="CHEBI:58349"/>
        <dbReference type="ChEBI" id="CHEBI:537519"/>
        <dbReference type="EC" id="1.1.1.3"/>
    </reaction>
    <physiologicalReaction direction="right-to-left" evidence="14">
        <dbReference type="Rhea" id="RHEA:15763"/>
    </physiologicalReaction>
</comment>
<comment type="function">
    <text evidence="13">Catalyzes the conversion of L-aspartate-beta-semialdehyde (L-Asa) to L-homoserine (L-Hse), the third step in the biosynthesis of threonine and methionine from aspartate.</text>
</comment>
<evidence type="ECO:0000256" key="5">
    <source>
        <dbReference type="ARBA" id="ARBA00013213"/>
    </source>
</evidence>
<dbReference type="PIRSF" id="PIRSF000098">
    <property type="entry name" value="Homoser_dehydrog"/>
    <property type="match status" value="1"/>
</dbReference>
<evidence type="ECO:0000259" key="20">
    <source>
        <dbReference type="PROSITE" id="PS51671"/>
    </source>
</evidence>
<dbReference type="GO" id="GO:0009086">
    <property type="term" value="P:methionine biosynthetic process"/>
    <property type="evidence" value="ECO:0007669"/>
    <property type="project" value="UniProtKB-KW"/>
</dbReference>
<feature type="active site" description="Proton donor" evidence="16">
    <location>
        <position position="204"/>
    </location>
</feature>
<comment type="catalytic activity">
    <reaction evidence="15">
        <text>L-homoserine + NAD(+) = L-aspartate 4-semialdehyde + NADH + H(+)</text>
        <dbReference type="Rhea" id="RHEA:15757"/>
        <dbReference type="ChEBI" id="CHEBI:15378"/>
        <dbReference type="ChEBI" id="CHEBI:57476"/>
        <dbReference type="ChEBI" id="CHEBI:57540"/>
        <dbReference type="ChEBI" id="CHEBI:57945"/>
        <dbReference type="ChEBI" id="CHEBI:537519"/>
        <dbReference type="EC" id="1.1.1.3"/>
    </reaction>
    <physiologicalReaction direction="right-to-left" evidence="15">
        <dbReference type="Rhea" id="RHEA:15759"/>
    </physiologicalReaction>
</comment>
<evidence type="ECO:0000256" key="9">
    <source>
        <dbReference type="ARBA" id="ARBA00022857"/>
    </source>
</evidence>
<feature type="domain" description="ACT" evidence="20">
    <location>
        <begin position="348"/>
        <end position="425"/>
    </location>
</feature>
<dbReference type="GO" id="GO:0009088">
    <property type="term" value="P:threonine biosynthetic process"/>
    <property type="evidence" value="ECO:0007669"/>
    <property type="project" value="UniProtKB-UniPathway"/>
</dbReference>
<dbReference type="InterPro" id="IPR005106">
    <property type="entry name" value="Asp/hSer_DH_NAD-bd"/>
</dbReference>
<dbReference type="Proteomes" id="UP000198520">
    <property type="component" value="Unassembled WGS sequence"/>
</dbReference>
<dbReference type="InterPro" id="IPR045865">
    <property type="entry name" value="ACT-like_dom_sf"/>
</dbReference>
<dbReference type="PANTHER" id="PTHR43331">
    <property type="entry name" value="HOMOSERINE DEHYDROGENASE"/>
    <property type="match status" value="1"/>
</dbReference>
<evidence type="ECO:0000313" key="22">
    <source>
        <dbReference type="Proteomes" id="UP000198520"/>
    </source>
</evidence>
<dbReference type="NCBIfam" id="NF004976">
    <property type="entry name" value="PRK06349.1"/>
    <property type="match status" value="1"/>
</dbReference>
<evidence type="ECO:0000256" key="14">
    <source>
        <dbReference type="ARBA" id="ARBA00048841"/>
    </source>
</evidence>
<dbReference type="InterPro" id="IPR002912">
    <property type="entry name" value="ACT_dom"/>
</dbReference>
<dbReference type="UniPathway" id="UPA00051">
    <property type="reaction ID" value="UER00465"/>
</dbReference>
<comment type="similarity">
    <text evidence="4 19">Belongs to the homoserine dehydrogenase family.</text>
</comment>
<evidence type="ECO:0000256" key="15">
    <source>
        <dbReference type="ARBA" id="ARBA00049031"/>
    </source>
</evidence>
<dbReference type="PROSITE" id="PS51671">
    <property type="entry name" value="ACT"/>
    <property type="match status" value="1"/>
</dbReference>
<dbReference type="InterPro" id="IPR016204">
    <property type="entry name" value="HDH"/>
</dbReference>
<dbReference type="Pfam" id="PF01842">
    <property type="entry name" value="ACT"/>
    <property type="match status" value="1"/>
</dbReference>
<feature type="binding site" evidence="17">
    <location>
        <position position="189"/>
    </location>
    <ligand>
        <name>L-homoserine</name>
        <dbReference type="ChEBI" id="CHEBI:57476"/>
    </ligand>
</feature>
<dbReference type="CDD" id="cd04881">
    <property type="entry name" value="ACT_HSDH-Hom"/>
    <property type="match status" value="1"/>
</dbReference>
<comment type="cofactor">
    <cofactor evidence="1">
        <name>a metal cation</name>
        <dbReference type="ChEBI" id="CHEBI:25213"/>
    </cofactor>
</comment>
<dbReference type="EC" id="1.1.1.3" evidence="5 18"/>
<organism evidence="21 22">
    <name type="scientific">Flavimobilis marinus</name>
    <dbReference type="NCBI Taxonomy" id="285351"/>
    <lineage>
        <taxon>Bacteria</taxon>
        <taxon>Bacillati</taxon>
        <taxon>Actinomycetota</taxon>
        <taxon>Actinomycetes</taxon>
        <taxon>Micrococcales</taxon>
        <taxon>Jonesiaceae</taxon>
        <taxon>Flavimobilis</taxon>
    </lineage>
</organism>
<evidence type="ECO:0000256" key="3">
    <source>
        <dbReference type="ARBA" id="ARBA00005062"/>
    </source>
</evidence>
<dbReference type="GO" id="GO:0050661">
    <property type="term" value="F:NADP binding"/>
    <property type="evidence" value="ECO:0007669"/>
    <property type="project" value="InterPro"/>
</dbReference>
<sequence>MGPVALRVALLGCGVVGTQVVRLLTDQADDLAARVGAPLELVGIAVRDTARERPGIDPALLTDDAAGLVARADIVVEVMGGLEPARELILAAIEAGASVVTANKALLAQHGPTLYEAADRAGVDVYFEAAVAGAVPIIRPLRESLAGDKVRRVLGIVNGTTNYILDEMASRGLSFDAALAQAQELGYAEADPTADVEGHDAAAKAAILASLAFHTRVGLDDVACEGITGVSADDMRWAAETGHVIKLLAIAEASADGVLARVHPALVPLDHPLAGVRGAFNAVFVESEAAGALMFYGQGAGGAPTASAVLGDVVSAARHRVLGGKGPVESWYADLPLAPADSAVTRYQVRVAVADRPGVLAQVAQAVAAHGVSIEAVRQPAAADGATELLITTHRAAESALAATVRAIADLEPVEQVISVLRAEGA</sequence>
<dbReference type="Pfam" id="PF03447">
    <property type="entry name" value="NAD_binding_3"/>
    <property type="match status" value="1"/>
</dbReference>
<keyword evidence="11" id="KW-0915">Sodium</keyword>
<evidence type="ECO:0000313" key="21">
    <source>
        <dbReference type="EMBL" id="SFF30048.1"/>
    </source>
</evidence>
<dbReference type="Pfam" id="PF00742">
    <property type="entry name" value="Homoserine_dh"/>
    <property type="match status" value="1"/>
</dbReference>
<dbReference type="SUPFAM" id="SSF51735">
    <property type="entry name" value="NAD(P)-binding Rossmann-fold domains"/>
    <property type="match status" value="1"/>
</dbReference>
<keyword evidence="10 18" id="KW-0560">Oxidoreductase</keyword>
<dbReference type="STRING" id="285351.SAMN04488035_2397"/>
<dbReference type="InterPro" id="IPR001342">
    <property type="entry name" value="HDH_cat"/>
</dbReference>
<proteinExistence type="inferred from homology"/>
<keyword evidence="7 18" id="KW-0028">Amino-acid biosynthesis</keyword>
<dbReference type="Gene3D" id="3.30.360.10">
    <property type="entry name" value="Dihydrodipicolinate Reductase, domain 2"/>
    <property type="match status" value="1"/>
</dbReference>
<reference evidence="22" key="1">
    <citation type="submission" date="2016-10" db="EMBL/GenBank/DDBJ databases">
        <authorList>
            <person name="Varghese N."/>
            <person name="Submissions S."/>
        </authorList>
    </citation>
    <scope>NUCLEOTIDE SEQUENCE [LARGE SCALE GENOMIC DNA]</scope>
    <source>
        <strain evidence="22">DSM 19083</strain>
    </source>
</reference>
<evidence type="ECO:0000256" key="2">
    <source>
        <dbReference type="ARBA" id="ARBA00005056"/>
    </source>
</evidence>
<dbReference type="FunFam" id="3.30.360.10:FF:000005">
    <property type="entry name" value="Homoserine dehydrogenase"/>
    <property type="match status" value="1"/>
</dbReference>
<evidence type="ECO:0000256" key="8">
    <source>
        <dbReference type="ARBA" id="ARBA00022697"/>
    </source>
</evidence>
<accession>A0A1I2HKK7</accession>
<keyword evidence="12 18" id="KW-0486">Methionine biosynthesis</keyword>
<feature type="binding site" evidence="17">
    <location>
        <begin position="11"/>
        <end position="18"/>
    </location>
    <ligand>
        <name>NADP(+)</name>
        <dbReference type="ChEBI" id="CHEBI:58349"/>
    </ligand>
</feature>
<dbReference type="UniPathway" id="UPA00050">
    <property type="reaction ID" value="UER00063"/>
</dbReference>
<dbReference type="Gene3D" id="3.30.70.260">
    <property type="match status" value="1"/>
</dbReference>
<evidence type="ECO:0000256" key="4">
    <source>
        <dbReference type="ARBA" id="ARBA00006753"/>
    </source>
</evidence>
<evidence type="ECO:0000256" key="6">
    <source>
        <dbReference type="ARBA" id="ARBA00013376"/>
    </source>
</evidence>
<evidence type="ECO:0000256" key="16">
    <source>
        <dbReference type="PIRSR" id="PIRSR000098-1"/>
    </source>
</evidence>
<evidence type="ECO:0000256" key="17">
    <source>
        <dbReference type="PIRSR" id="PIRSR000098-2"/>
    </source>
</evidence>
<dbReference type="EMBL" id="FONZ01000004">
    <property type="protein sequence ID" value="SFF30048.1"/>
    <property type="molecule type" value="Genomic_DNA"/>
</dbReference>